<keyword evidence="2" id="KW-1133">Transmembrane helix</keyword>
<name>A0ABQ1IX11_9PROT</name>
<evidence type="ECO:0000313" key="4">
    <source>
        <dbReference type="Proteomes" id="UP000603352"/>
    </source>
</evidence>
<evidence type="ECO:0000256" key="1">
    <source>
        <dbReference type="SAM" id="MobiDB-lite"/>
    </source>
</evidence>
<comment type="caution">
    <text evidence="3">The sequence shown here is derived from an EMBL/GenBank/DDBJ whole genome shotgun (WGS) entry which is preliminary data.</text>
</comment>
<dbReference type="Proteomes" id="UP000603352">
    <property type="component" value="Unassembled WGS sequence"/>
</dbReference>
<protein>
    <submittedName>
        <fullName evidence="3">Uncharacterized protein</fullName>
    </submittedName>
</protein>
<sequence length="224" mass="22618">MADTPPSNPYPSPRADAAGMIDTIEPTDGMTSGKPSMIGMAGMTEAGGPGRDAQPDRSCAVSCAVDGWSPRALALMGLGAVALAGLVALGFSHRRPPAAAEPAGPLPLSLDMPLPMPGAVAEGVLADEILAEIEAGRGPASVAAPDLAAILTLPADDMYQAGRHFHQRGDIATALVVWRRAAAAGSGRAADALRGMADDQPPRPQPPWPSTRQGAGRGGSGHRG</sequence>
<gene>
    <name evidence="3" type="ORF">GCM10011505_37770</name>
</gene>
<dbReference type="EMBL" id="BMDZ01000053">
    <property type="protein sequence ID" value="GGB53196.1"/>
    <property type="molecule type" value="Genomic_DNA"/>
</dbReference>
<proteinExistence type="predicted"/>
<organism evidence="3 4">
    <name type="scientific">Tistrella bauzanensis</name>
    <dbReference type="NCBI Taxonomy" id="657419"/>
    <lineage>
        <taxon>Bacteria</taxon>
        <taxon>Pseudomonadati</taxon>
        <taxon>Pseudomonadota</taxon>
        <taxon>Alphaproteobacteria</taxon>
        <taxon>Geminicoccales</taxon>
        <taxon>Geminicoccaceae</taxon>
        <taxon>Tistrella</taxon>
    </lineage>
</organism>
<keyword evidence="4" id="KW-1185">Reference proteome</keyword>
<evidence type="ECO:0000256" key="2">
    <source>
        <dbReference type="SAM" id="Phobius"/>
    </source>
</evidence>
<feature type="compositionally biased region" description="Gly residues" evidence="1">
    <location>
        <begin position="215"/>
        <end position="224"/>
    </location>
</feature>
<evidence type="ECO:0000313" key="3">
    <source>
        <dbReference type="EMBL" id="GGB53196.1"/>
    </source>
</evidence>
<feature type="transmembrane region" description="Helical" evidence="2">
    <location>
        <begin position="72"/>
        <end position="91"/>
    </location>
</feature>
<keyword evidence="2" id="KW-0472">Membrane</keyword>
<accession>A0ABQ1IX11</accession>
<feature type="region of interest" description="Disordered" evidence="1">
    <location>
        <begin position="188"/>
        <end position="224"/>
    </location>
</feature>
<reference evidence="4" key="1">
    <citation type="journal article" date="2019" name="Int. J. Syst. Evol. Microbiol.">
        <title>The Global Catalogue of Microorganisms (GCM) 10K type strain sequencing project: providing services to taxonomists for standard genome sequencing and annotation.</title>
        <authorList>
            <consortium name="The Broad Institute Genomics Platform"/>
            <consortium name="The Broad Institute Genome Sequencing Center for Infectious Disease"/>
            <person name="Wu L."/>
            <person name="Ma J."/>
        </authorList>
    </citation>
    <scope>NUCLEOTIDE SEQUENCE [LARGE SCALE GENOMIC DNA]</scope>
    <source>
        <strain evidence="4">CGMCC 1.10188</strain>
    </source>
</reference>
<keyword evidence="2" id="KW-0812">Transmembrane</keyword>